<dbReference type="PRINTS" id="PR00455">
    <property type="entry name" value="HTHTETR"/>
</dbReference>
<keyword evidence="3" id="KW-0804">Transcription</keyword>
<dbReference type="Pfam" id="PF00440">
    <property type="entry name" value="TetR_N"/>
    <property type="match status" value="1"/>
</dbReference>
<dbReference type="PANTHER" id="PTHR30055:SF234">
    <property type="entry name" value="HTH-TYPE TRANSCRIPTIONAL REGULATOR BETI"/>
    <property type="match status" value="1"/>
</dbReference>
<dbReference type="EMBL" id="FUHU01000004">
    <property type="protein sequence ID" value="SJM47779.1"/>
    <property type="molecule type" value="Genomic_DNA"/>
</dbReference>
<dbReference type="GO" id="GO:0000976">
    <property type="term" value="F:transcription cis-regulatory region binding"/>
    <property type="evidence" value="ECO:0007669"/>
    <property type="project" value="TreeGrafter"/>
</dbReference>
<evidence type="ECO:0000256" key="4">
    <source>
        <dbReference type="PROSITE-ProRule" id="PRU00335"/>
    </source>
</evidence>
<dbReference type="InterPro" id="IPR050109">
    <property type="entry name" value="HTH-type_TetR-like_transc_reg"/>
</dbReference>
<evidence type="ECO:0000313" key="6">
    <source>
        <dbReference type="EMBL" id="SJM47779.1"/>
    </source>
</evidence>
<protein>
    <submittedName>
        <fullName evidence="6">Transcriptional regulator, TetR family</fullName>
    </submittedName>
</protein>
<evidence type="ECO:0000256" key="1">
    <source>
        <dbReference type="ARBA" id="ARBA00023015"/>
    </source>
</evidence>
<accession>A0A1R4EW22</accession>
<evidence type="ECO:0000259" key="5">
    <source>
        <dbReference type="PROSITE" id="PS50977"/>
    </source>
</evidence>
<feature type="DNA-binding region" description="H-T-H motif" evidence="4">
    <location>
        <begin position="27"/>
        <end position="46"/>
    </location>
</feature>
<keyword evidence="1" id="KW-0805">Transcription regulation</keyword>
<evidence type="ECO:0000256" key="3">
    <source>
        <dbReference type="ARBA" id="ARBA00023163"/>
    </source>
</evidence>
<keyword evidence="2 4" id="KW-0238">DNA-binding</keyword>
<sequence length="196" mass="21450">MSQTDRRSAILDAAERLVHQHGLSGASVRAVAAEAGIGASTLRHYFPSQRDLYEAIVVRMQGDATSDLRIHDVSVDPVTRLTECLMQMLPPDDDSMALMVPYIDTLSRAFGADAEPTIRAAYFDLVEQSERQQRGWLEQLASEGHLRATVDEALPLLHTIVDGLAVQLLTMQGSMTVADARRQLEALLRGAVVVTV</sequence>
<proteinExistence type="predicted"/>
<dbReference type="Gene3D" id="1.10.357.10">
    <property type="entry name" value="Tetracycline Repressor, domain 2"/>
    <property type="match status" value="1"/>
</dbReference>
<dbReference type="Proteomes" id="UP000195787">
    <property type="component" value="Unassembled WGS sequence"/>
</dbReference>
<dbReference type="RefSeq" id="WP_086990443.1">
    <property type="nucleotide sequence ID" value="NZ_FUHU01000004.1"/>
</dbReference>
<dbReference type="OrthoDB" id="9816296at2"/>
<gene>
    <name evidence="6" type="ORF">CZ674_01220</name>
</gene>
<organism evidence="6 7">
    <name type="scientific">Agrococcus casei LMG 22410</name>
    <dbReference type="NCBI Taxonomy" id="1255656"/>
    <lineage>
        <taxon>Bacteria</taxon>
        <taxon>Bacillati</taxon>
        <taxon>Actinomycetota</taxon>
        <taxon>Actinomycetes</taxon>
        <taxon>Micrococcales</taxon>
        <taxon>Microbacteriaceae</taxon>
        <taxon>Agrococcus</taxon>
    </lineage>
</organism>
<evidence type="ECO:0000313" key="7">
    <source>
        <dbReference type="Proteomes" id="UP000195787"/>
    </source>
</evidence>
<dbReference type="PROSITE" id="PS50977">
    <property type="entry name" value="HTH_TETR_2"/>
    <property type="match status" value="1"/>
</dbReference>
<dbReference type="SUPFAM" id="SSF48498">
    <property type="entry name" value="Tetracyclin repressor-like, C-terminal domain"/>
    <property type="match status" value="1"/>
</dbReference>
<dbReference type="InterPro" id="IPR001647">
    <property type="entry name" value="HTH_TetR"/>
</dbReference>
<feature type="domain" description="HTH tetR-type" evidence="5">
    <location>
        <begin position="4"/>
        <end position="64"/>
    </location>
</feature>
<dbReference type="InterPro" id="IPR036271">
    <property type="entry name" value="Tet_transcr_reg_TetR-rel_C_sf"/>
</dbReference>
<dbReference type="InterPro" id="IPR009057">
    <property type="entry name" value="Homeodomain-like_sf"/>
</dbReference>
<name>A0A1R4EW22_9MICO</name>
<dbReference type="GeneID" id="303171824"/>
<dbReference type="GO" id="GO:0003700">
    <property type="term" value="F:DNA-binding transcription factor activity"/>
    <property type="evidence" value="ECO:0007669"/>
    <property type="project" value="TreeGrafter"/>
</dbReference>
<dbReference type="PANTHER" id="PTHR30055">
    <property type="entry name" value="HTH-TYPE TRANSCRIPTIONAL REGULATOR RUTR"/>
    <property type="match status" value="1"/>
</dbReference>
<dbReference type="SUPFAM" id="SSF46689">
    <property type="entry name" value="Homeodomain-like"/>
    <property type="match status" value="1"/>
</dbReference>
<reference evidence="6 7" key="1">
    <citation type="submission" date="2017-02" db="EMBL/GenBank/DDBJ databases">
        <authorList>
            <person name="Peterson S.W."/>
        </authorList>
    </citation>
    <scope>NUCLEOTIDE SEQUENCE [LARGE SCALE GENOMIC DNA]</scope>
    <source>
        <strain evidence="6 7">LMG 22410</strain>
    </source>
</reference>
<dbReference type="AlphaFoldDB" id="A0A1R4EW22"/>
<evidence type="ECO:0000256" key="2">
    <source>
        <dbReference type="ARBA" id="ARBA00023125"/>
    </source>
</evidence>
<keyword evidence="7" id="KW-1185">Reference proteome</keyword>